<dbReference type="GO" id="GO:0016682">
    <property type="term" value="F:oxidoreductase activity, acting on diphenols and related substances as donors, oxygen as acceptor"/>
    <property type="evidence" value="ECO:0007669"/>
    <property type="project" value="TreeGrafter"/>
</dbReference>
<feature type="transmembrane region" description="Helical" evidence="12">
    <location>
        <begin position="186"/>
        <end position="206"/>
    </location>
</feature>
<comment type="similarity">
    <text evidence="2 12">Belongs to the cytochrome ubiquinol oxidase subunit 1 family.</text>
</comment>
<dbReference type="PANTHER" id="PTHR30365">
    <property type="entry name" value="CYTOCHROME D UBIQUINOL OXIDASE"/>
    <property type="match status" value="1"/>
</dbReference>
<dbReference type="GO" id="GO:0005886">
    <property type="term" value="C:plasma membrane"/>
    <property type="evidence" value="ECO:0007669"/>
    <property type="project" value="UniProtKB-SubCell"/>
</dbReference>
<evidence type="ECO:0000256" key="9">
    <source>
        <dbReference type="ARBA" id="ARBA00022989"/>
    </source>
</evidence>
<evidence type="ECO:0000256" key="2">
    <source>
        <dbReference type="ARBA" id="ARBA00009819"/>
    </source>
</evidence>
<keyword evidence="4 12" id="KW-1003">Cell membrane</keyword>
<sequence length="475" mass="52734">MELDPILLSRIQFAFVVSFHAIFPVFTVGLASYIAVLEGLAFKTGNQSWVRLSSFWTKIFAVVFGMGVVSGIVMSFQFGTNWSNFSQATANFLGPMLTYEVITAFFLEAAFLGVLLFGRNKVPPGVHLFAAIMVATGTFISTFWILSANSWMHTPAGVELRDGIFYVTSWTEAIFNPSFPYRFTHMVLASFLTGGFVVAGVSAWYLLKGREVDANRKALSMCLWLLLIVAPTQAVVGDFHGLNTLEHQPMKVAAMEGHWETGTNVPLLLFAIPDQKNQTNHFEIGIPSLASLVLTHDWNGEILGLNEVAVDKQPPVAIVFWSFRVMVALGLLMILVALTGLVLRRGGKFWRTRWFLQSLRVMSITPFLAVLSGWFVTETGRSPWLVYGMLDYAAAITPSLTGTMALFTLIGYVVVYSMVFSAGLYYLMRVLFEGLEADYEKPESLTERPKRPLSAAHTQFEIGKITGRPVTQGEH</sequence>
<evidence type="ECO:0000256" key="4">
    <source>
        <dbReference type="ARBA" id="ARBA00022475"/>
    </source>
</evidence>
<name>A0A0H4I4M4_9GAMM</name>
<keyword evidence="3 12" id="KW-0813">Transport</keyword>
<dbReference type="AlphaFoldDB" id="A0A0H4I4M4"/>
<keyword evidence="7 12" id="KW-0479">Metal-binding</keyword>
<dbReference type="Proteomes" id="UP000036406">
    <property type="component" value="Chromosome"/>
</dbReference>
<gene>
    <name evidence="13" type="ORF">ABA45_09700</name>
</gene>
<evidence type="ECO:0000256" key="6">
    <source>
        <dbReference type="ARBA" id="ARBA00022692"/>
    </source>
</evidence>
<accession>A0A0H4I4M4</accession>
<keyword evidence="11 12" id="KW-0472">Membrane</keyword>
<dbReference type="KEGG" id="mpq:ABA45_09700"/>
<keyword evidence="8 12" id="KW-0249">Electron transport</keyword>
<evidence type="ECO:0000256" key="8">
    <source>
        <dbReference type="ARBA" id="ARBA00022982"/>
    </source>
</evidence>
<feature type="transmembrane region" description="Helical" evidence="12">
    <location>
        <begin position="318"/>
        <end position="343"/>
    </location>
</feature>
<evidence type="ECO:0000313" key="14">
    <source>
        <dbReference type="Proteomes" id="UP000036406"/>
    </source>
</evidence>
<dbReference type="PATRIC" id="fig|330734.3.peg.2040"/>
<feature type="transmembrane region" description="Helical" evidence="12">
    <location>
        <begin position="404"/>
        <end position="427"/>
    </location>
</feature>
<organism evidence="13 14">
    <name type="scientific">Marinobacter psychrophilus</name>
    <dbReference type="NCBI Taxonomy" id="330734"/>
    <lineage>
        <taxon>Bacteria</taxon>
        <taxon>Pseudomonadati</taxon>
        <taxon>Pseudomonadota</taxon>
        <taxon>Gammaproteobacteria</taxon>
        <taxon>Pseudomonadales</taxon>
        <taxon>Marinobacteraceae</taxon>
        <taxon>Marinobacter</taxon>
    </lineage>
</organism>
<keyword evidence="10 12" id="KW-0408">Iron</keyword>
<dbReference type="PIRSF" id="PIRSF006446">
    <property type="entry name" value="Cyt_quinol_oxidase_1"/>
    <property type="match status" value="1"/>
</dbReference>
<evidence type="ECO:0000313" key="13">
    <source>
        <dbReference type="EMBL" id="AKO52645.1"/>
    </source>
</evidence>
<reference evidence="13 14" key="1">
    <citation type="submission" date="2015-05" db="EMBL/GenBank/DDBJ databases">
        <title>Complete genome of Marinobacter psychrophilus strain 20041T isolated from sea-ice of the Canadian Basin.</title>
        <authorList>
            <person name="Song L."/>
            <person name="Ren L."/>
            <person name="Yu Y."/>
            <person name="Wang X."/>
        </authorList>
    </citation>
    <scope>NUCLEOTIDE SEQUENCE [LARGE SCALE GENOMIC DNA]</scope>
    <source>
        <strain evidence="13 14">20041</strain>
    </source>
</reference>
<evidence type="ECO:0000256" key="12">
    <source>
        <dbReference type="PIRNR" id="PIRNR006446"/>
    </source>
</evidence>
<dbReference type="InterPro" id="IPR002585">
    <property type="entry name" value="Cyt-d_ubiquinol_oxidase_su_1"/>
</dbReference>
<keyword evidence="9 12" id="KW-1133">Transmembrane helix</keyword>
<feature type="transmembrane region" description="Helical" evidence="12">
    <location>
        <begin position="125"/>
        <end position="146"/>
    </location>
</feature>
<feature type="transmembrane region" description="Helical" evidence="12">
    <location>
        <begin position="55"/>
        <end position="76"/>
    </location>
</feature>
<evidence type="ECO:0000256" key="7">
    <source>
        <dbReference type="ARBA" id="ARBA00022723"/>
    </source>
</evidence>
<dbReference type="Pfam" id="PF01654">
    <property type="entry name" value="Cyt_bd_oxida_I"/>
    <property type="match status" value="1"/>
</dbReference>
<evidence type="ECO:0000256" key="1">
    <source>
        <dbReference type="ARBA" id="ARBA00004651"/>
    </source>
</evidence>
<comment type="subcellular location">
    <subcellularLocation>
        <location evidence="12">Cell inner membrane</location>
    </subcellularLocation>
    <subcellularLocation>
        <location evidence="1">Cell membrane</location>
        <topology evidence="1">Multi-pass membrane protein</topology>
    </subcellularLocation>
</comment>
<dbReference type="STRING" id="330734.ABA45_09700"/>
<dbReference type="GO" id="GO:0070069">
    <property type="term" value="C:cytochrome complex"/>
    <property type="evidence" value="ECO:0007669"/>
    <property type="project" value="UniProtKB-UniRule"/>
</dbReference>
<feature type="transmembrane region" description="Helical" evidence="12">
    <location>
        <begin position="96"/>
        <end position="118"/>
    </location>
</feature>
<feature type="transmembrane region" description="Helical" evidence="12">
    <location>
        <begin position="218"/>
        <end position="236"/>
    </location>
</feature>
<keyword evidence="6 12" id="KW-0812">Transmembrane</keyword>
<keyword evidence="5 12" id="KW-0349">Heme</keyword>
<evidence type="ECO:0000256" key="10">
    <source>
        <dbReference type="ARBA" id="ARBA00023004"/>
    </source>
</evidence>
<proteinExistence type="inferred from homology"/>
<dbReference type="PANTHER" id="PTHR30365:SF14">
    <property type="entry name" value="CYTOCHROME BD MENAQUINOL OXIDASE SUBUNIT I-RELATED"/>
    <property type="match status" value="1"/>
</dbReference>
<dbReference type="EMBL" id="CP011494">
    <property type="protein sequence ID" value="AKO52645.1"/>
    <property type="molecule type" value="Genomic_DNA"/>
</dbReference>
<feature type="transmembrane region" description="Helical" evidence="12">
    <location>
        <begin position="355"/>
        <end position="376"/>
    </location>
</feature>
<dbReference type="GO" id="GO:0019646">
    <property type="term" value="P:aerobic electron transport chain"/>
    <property type="evidence" value="ECO:0007669"/>
    <property type="project" value="InterPro"/>
</dbReference>
<evidence type="ECO:0000256" key="11">
    <source>
        <dbReference type="ARBA" id="ARBA00023136"/>
    </source>
</evidence>
<dbReference type="RefSeq" id="WP_048385691.1">
    <property type="nucleotide sequence ID" value="NZ_CP011494.1"/>
</dbReference>
<dbReference type="GO" id="GO:0020037">
    <property type="term" value="F:heme binding"/>
    <property type="evidence" value="ECO:0007669"/>
    <property type="project" value="TreeGrafter"/>
</dbReference>
<dbReference type="GO" id="GO:0046872">
    <property type="term" value="F:metal ion binding"/>
    <property type="evidence" value="ECO:0007669"/>
    <property type="project" value="UniProtKB-UniRule"/>
</dbReference>
<dbReference type="GO" id="GO:0009055">
    <property type="term" value="F:electron transfer activity"/>
    <property type="evidence" value="ECO:0007669"/>
    <property type="project" value="UniProtKB-UniRule"/>
</dbReference>
<evidence type="ECO:0000256" key="5">
    <source>
        <dbReference type="ARBA" id="ARBA00022617"/>
    </source>
</evidence>
<feature type="transmembrane region" description="Helical" evidence="12">
    <location>
        <begin position="12"/>
        <end position="34"/>
    </location>
</feature>
<protein>
    <submittedName>
        <fullName evidence="13">Cytochrome D ubiquinol oxidase subunit I</fullName>
    </submittedName>
</protein>
<evidence type="ECO:0000256" key="3">
    <source>
        <dbReference type="ARBA" id="ARBA00022448"/>
    </source>
</evidence>
<keyword evidence="14" id="KW-1185">Reference proteome</keyword>